<keyword evidence="2" id="KW-1185">Reference proteome</keyword>
<dbReference type="RefSeq" id="WP_042679198.1">
    <property type="nucleotide sequence ID" value="NZ_CP006965.1"/>
</dbReference>
<reference evidence="1 2" key="1">
    <citation type="journal article" date="2014" name="Int. J. Syst. Evol. Microbiol.">
        <title>Thermococcus paralvinellae sp. nov. and Thermococcus cleftensis sp. nov. of hyperthermophilic heterotrophs from deep-sea hydrothermal vents.</title>
        <authorList>
            <person name="Hensley S.A."/>
            <person name="Jung J.H."/>
            <person name="Park C.S."/>
            <person name="Holden J.F."/>
        </authorList>
    </citation>
    <scope>NUCLEOTIDE SEQUENCE [LARGE SCALE GENOMIC DNA]</scope>
    <source>
        <strain evidence="1 2">ES1</strain>
    </source>
</reference>
<proteinExistence type="predicted"/>
<evidence type="ECO:0008006" key="3">
    <source>
        <dbReference type="Google" id="ProtNLM"/>
    </source>
</evidence>
<dbReference type="KEGG" id="ths:TES1_0081"/>
<dbReference type="Proteomes" id="UP000019027">
    <property type="component" value="Chromosome"/>
</dbReference>
<dbReference type="HOGENOM" id="CLU_1096755_0_0_2"/>
<evidence type="ECO:0000313" key="2">
    <source>
        <dbReference type="Proteomes" id="UP000019027"/>
    </source>
</evidence>
<organism evidence="1 2">
    <name type="scientific">Thermococcus paralvinellae</name>
    <dbReference type="NCBI Taxonomy" id="582419"/>
    <lineage>
        <taxon>Archaea</taxon>
        <taxon>Methanobacteriati</taxon>
        <taxon>Methanobacteriota</taxon>
        <taxon>Thermococci</taxon>
        <taxon>Thermococcales</taxon>
        <taxon>Thermococcaceae</taxon>
        <taxon>Thermococcus</taxon>
    </lineage>
</organism>
<gene>
    <name evidence="1" type="ORF">TES1_0081</name>
</gene>
<sequence>MKRSIFAIFTLLGIIFSLGCIGHEATTTPTMIPLNASTEDYSNWTVYVINNDEVKEYTLEELKKIQMEEMLDKDLSVGRTLKWKGGPPQKLGKGDVINFISNDLYMVSIPYYTKMVLALYVDGKPLQGSDAPIKLVVDLSYGCRCNWIKKIRIVEFVRKKECFSVYGEVFNILYFSPRTLNIFKGIDAIVKNESNSAKLKDVLDKAILKETAKKVVFVTKNGRFEYSLKEVLDKNPTITYDNGEFKIPELGIEGLKGIRVERG</sequence>
<dbReference type="AlphaFoldDB" id="W0I530"/>
<dbReference type="EMBL" id="CP006965">
    <property type="protein sequence ID" value="AHF79478.1"/>
    <property type="molecule type" value="Genomic_DNA"/>
</dbReference>
<dbReference type="GeneID" id="24906668"/>
<protein>
    <recommendedName>
        <fullName evidence="3">Oxidoreductase molybdopterin-binding domain-containing protein</fullName>
    </recommendedName>
</protein>
<accession>W0I530</accession>
<dbReference type="PROSITE" id="PS51257">
    <property type="entry name" value="PROKAR_LIPOPROTEIN"/>
    <property type="match status" value="1"/>
</dbReference>
<dbReference type="OrthoDB" id="97983at2157"/>
<name>W0I530_9EURY</name>
<dbReference type="STRING" id="582419.TES1_0081"/>
<evidence type="ECO:0000313" key="1">
    <source>
        <dbReference type="EMBL" id="AHF79478.1"/>
    </source>
</evidence>